<accession>A0A0G4J5K1</accession>
<sequence>MQISLVGGQIEVGTGAMEPATLTFLTIVAAVCCTSDASVMFPDAEPGSVLYRSSFYSPPMTTYLGAQSGTLPAVAPISVFTGDACSAADIVVPSNSVVVVTQGSPCSFETQYSNVLQSGAVAYISLTTVEVPSLNAYVNDPHSRHIPNDRLPIPYVYVQVTPEAQDAILSASPNTTVSVAPDHNVWVDVYGSWQYQLLLRWVPAMIFTMSGCMAALFLFQHMRIVVGATEPNARRRWRTLCRSIASRLSLPHFTLALEISTTFPLAIESAIGGFYSTGNLPGPVQNLFLTSLSGFGFVSTILSATFWNKCLDQIDIREAKSASVLTRIIRGDRLIYTVALCAIPLAFDIVVCIAYAMYFDLKYPLIDIANGAMFALLQLVVGMHFLYGAVSYRIEAKKIVEAVTTNNRDKKMNALLHRLSRYAILLGLSMITYVAGAAIIAGWPEFFFSPRGWMISWSLTNIGRACESLWHVLMFRPRSSPVQNPASVPTSPY</sequence>
<geneLocation type="mitochondrion" evidence="3"/>
<keyword evidence="1" id="KW-0812">Transmembrane</keyword>
<keyword evidence="3" id="KW-0496">Mitochondrion</keyword>
<dbReference type="EMBL" id="CDSF01000133">
    <property type="protein sequence ID" value="CEP02624.1"/>
    <property type="molecule type" value="Genomic_DNA"/>
</dbReference>
<reference evidence="2 4" key="1">
    <citation type="submission" date="2015-02" db="EMBL/GenBank/DDBJ databases">
        <authorList>
            <person name="Chooi Y.-H."/>
        </authorList>
    </citation>
    <scope>NUCLEOTIDE SEQUENCE [LARGE SCALE GENOMIC DNA]</scope>
    <source>
        <strain evidence="2">E3</strain>
    </source>
</reference>
<feature type="transmembrane region" description="Helical" evidence="1">
    <location>
        <begin position="334"/>
        <end position="356"/>
    </location>
</feature>
<protein>
    <recommendedName>
        <fullName evidence="6">PA domain-containing protein</fullName>
    </recommendedName>
</protein>
<dbReference type="OrthoDB" id="10639563at2759"/>
<name>A0A0G4J5K1_PLABS</name>
<dbReference type="AlphaFoldDB" id="A0A0G4J5K1"/>
<feature type="transmembrane region" description="Helical" evidence="1">
    <location>
        <begin position="287"/>
        <end position="307"/>
    </location>
</feature>
<dbReference type="Proteomes" id="UP000290189">
    <property type="component" value="Unassembled WGS sequence"/>
</dbReference>
<feature type="transmembrane region" description="Helical" evidence="1">
    <location>
        <begin position="368"/>
        <end position="390"/>
    </location>
</feature>
<feature type="transmembrane region" description="Helical" evidence="1">
    <location>
        <begin position="198"/>
        <end position="219"/>
    </location>
</feature>
<evidence type="ECO:0000313" key="2">
    <source>
        <dbReference type="EMBL" id="CEP02624.1"/>
    </source>
</evidence>
<evidence type="ECO:0000256" key="1">
    <source>
        <dbReference type="SAM" id="Phobius"/>
    </source>
</evidence>
<reference evidence="3 5" key="2">
    <citation type="submission" date="2018-03" db="EMBL/GenBank/DDBJ databases">
        <authorList>
            <person name="Fogelqvist J."/>
        </authorList>
    </citation>
    <scope>NUCLEOTIDE SEQUENCE [LARGE SCALE GENOMIC DNA]</scope>
</reference>
<feature type="transmembrane region" description="Helical" evidence="1">
    <location>
        <begin position="422"/>
        <end position="443"/>
    </location>
</feature>
<keyword evidence="4" id="KW-1185">Reference proteome</keyword>
<keyword evidence="1" id="KW-0472">Membrane</keyword>
<feature type="transmembrane region" description="Helical" evidence="1">
    <location>
        <begin position="244"/>
        <end position="267"/>
    </location>
</feature>
<dbReference type="EMBL" id="OVEO01000003">
    <property type="protein sequence ID" value="SPQ94753.1"/>
    <property type="molecule type" value="Genomic_DNA"/>
</dbReference>
<evidence type="ECO:0000313" key="3">
    <source>
        <dbReference type="EMBL" id="SPQ94753.1"/>
    </source>
</evidence>
<evidence type="ECO:0000313" key="4">
    <source>
        <dbReference type="Proteomes" id="UP000039324"/>
    </source>
</evidence>
<gene>
    <name evidence="2" type="ORF">PBRA_002591</name>
    <name evidence="3" type="ORF">PLBR_LOCUS1968</name>
</gene>
<organism evidence="2 4">
    <name type="scientific">Plasmodiophora brassicae</name>
    <name type="common">Clubroot disease agent</name>
    <dbReference type="NCBI Taxonomy" id="37360"/>
    <lineage>
        <taxon>Eukaryota</taxon>
        <taxon>Sar</taxon>
        <taxon>Rhizaria</taxon>
        <taxon>Endomyxa</taxon>
        <taxon>Phytomyxea</taxon>
        <taxon>Plasmodiophorida</taxon>
        <taxon>Plasmodiophoridae</taxon>
        <taxon>Plasmodiophora</taxon>
    </lineage>
</organism>
<evidence type="ECO:0000313" key="5">
    <source>
        <dbReference type="Proteomes" id="UP000290189"/>
    </source>
</evidence>
<proteinExistence type="predicted"/>
<evidence type="ECO:0008006" key="6">
    <source>
        <dbReference type="Google" id="ProtNLM"/>
    </source>
</evidence>
<dbReference type="Proteomes" id="UP000039324">
    <property type="component" value="Unassembled WGS sequence"/>
</dbReference>
<keyword evidence="1" id="KW-1133">Transmembrane helix</keyword>